<reference evidence="1 2" key="1">
    <citation type="journal article" date="2021" name="Commun. Biol.">
        <title>The genome of Shorea leprosula (Dipterocarpaceae) highlights the ecological relevance of drought in aseasonal tropical rainforests.</title>
        <authorList>
            <person name="Ng K.K.S."/>
            <person name="Kobayashi M.J."/>
            <person name="Fawcett J.A."/>
            <person name="Hatakeyama M."/>
            <person name="Paape T."/>
            <person name="Ng C.H."/>
            <person name="Ang C.C."/>
            <person name="Tnah L.H."/>
            <person name="Lee C.T."/>
            <person name="Nishiyama T."/>
            <person name="Sese J."/>
            <person name="O'Brien M.J."/>
            <person name="Copetti D."/>
            <person name="Mohd Noor M.I."/>
            <person name="Ong R.C."/>
            <person name="Putra M."/>
            <person name="Sireger I.Z."/>
            <person name="Indrioko S."/>
            <person name="Kosugi Y."/>
            <person name="Izuno A."/>
            <person name="Isagi Y."/>
            <person name="Lee S.L."/>
            <person name="Shimizu K.K."/>
        </authorList>
    </citation>
    <scope>NUCLEOTIDE SEQUENCE [LARGE SCALE GENOMIC DNA]</scope>
    <source>
        <strain evidence="1">214</strain>
    </source>
</reference>
<sequence>MFSIVFEMVARFKLILNQFYQYLGVIKLKWKSVMILWEFHCFSGIERD</sequence>
<evidence type="ECO:0000313" key="1">
    <source>
        <dbReference type="EMBL" id="GKV15390.1"/>
    </source>
</evidence>
<dbReference type="AlphaFoldDB" id="A0AAV5JXG1"/>
<accession>A0AAV5JXG1</accession>
<gene>
    <name evidence="1" type="ORF">SLEP1_g26183</name>
</gene>
<protein>
    <submittedName>
        <fullName evidence="1">Uncharacterized protein</fullName>
    </submittedName>
</protein>
<dbReference type="Proteomes" id="UP001054252">
    <property type="component" value="Unassembled WGS sequence"/>
</dbReference>
<evidence type="ECO:0000313" key="2">
    <source>
        <dbReference type="Proteomes" id="UP001054252"/>
    </source>
</evidence>
<comment type="caution">
    <text evidence="1">The sequence shown here is derived from an EMBL/GenBank/DDBJ whole genome shotgun (WGS) entry which is preliminary data.</text>
</comment>
<organism evidence="1 2">
    <name type="scientific">Rubroshorea leprosula</name>
    <dbReference type="NCBI Taxonomy" id="152421"/>
    <lineage>
        <taxon>Eukaryota</taxon>
        <taxon>Viridiplantae</taxon>
        <taxon>Streptophyta</taxon>
        <taxon>Embryophyta</taxon>
        <taxon>Tracheophyta</taxon>
        <taxon>Spermatophyta</taxon>
        <taxon>Magnoliopsida</taxon>
        <taxon>eudicotyledons</taxon>
        <taxon>Gunneridae</taxon>
        <taxon>Pentapetalae</taxon>
        <taxon>rosids</taxon>
        <taxon>malvids</taxon>
        <taxon>Malvales</taxon>
        <taxon>Dipterocarpaceae</taxon>
        <taxon>Rubroshorea</taxon>
    </lineage>
</organism>
<keyword evidence="2" id="KW-1185">Reference proteome</keyword>
<dbReference type="EMBL" id="BPVZ01000043">
    <property type="protein sequence ID" value="GKV15390.1"/>
    <property type="molecule type" value="Genomic_DNA"/>
</dbReference>
<name>A0AAV5JXG1_9ROSI</name>
<proteinExistence type="predicted"/>